<protein>
    <submittedName>
        <fullName evidence="1">Erythromycin esterase</fullName>
    </submittedName>
</protein>
<dbReference type="Pfam" id="PF05139">
    <property type="entry name" value="Erythro_esteras"/>
    <property type="match status" value="1"/>
</dbReference>
<name>A0A418V6N7_9DEIO</name>
<dbReference type="PANTHER" id="PTHR31299:SF0">
    <property type="entry name" value="ESTERASE, PUTATIVE (AFU_ORTHOLOGUE AFUA_1G05850)-RELATED"/>
    <property type="match status" value="1"/>
</dbReference>
<evidence type="ECO:0000313" key="2">
    <source>
        <dbReference type="Proteomes" id="UP000286287"/>
    </source>
</evidence>
<dbReference type="SUPFAM" id="SSF159501">
    <property type="entry name" value="EreA/ChaN-like"/>
    <property type="match status" value="1"/>
</dbReference>
<dbReference type="RefSeq" id="WP_119763127.1">
    <property type="nucleotide sequence ID" value="NZ_QYUJ01000014.1"/>
</dbReference>
<dbReference type="OrthoDB" id="4329964at2"/>
<sequence>MPDHELLRNIGWDAHDPQALSHFLDSLPEKPRLLGLGEPRHLIEAFPDWRNRFFRLLVERHGYRSLALESDILASQRVNEFVTGGAGTLDDVMRSGFSHGFGVLQANRQLVGWMREYNENRLPDEQLHFYGFDAPMENMWAASPRPSLLHVHAFLSDHRPDRLTVDTATIERLSGEDARWTNEQAAMNPSQSVGNTDEARQLRLIADDLHTLLHLETPRLAALPGWWNAQLHARTAVGLLRYHATMADTDPARYESRMERLLAQRDLMMADHISAILEQDKLRGPTLVFAHNSHLKRNQCEWHMGSRSAAWWGAGAHLNLRLGPKYAFIATAFGSAPSLGIHQPGPDTLEGALIGIPSDVSLFNAKDLLQTLSDELTTRTDAPVQTGYFPLRRQDLHQTDGVLFIKTAQ</sequence>
<reference evidence="1 2" key="1">
    <citation type="submission" date="2018-09" db="EMBL/GenBank/DDBJ databases">
        <authorList>
            <person name="Zhu H."/>
        </authorList>
    </citation>
    <scope>NUCLEOTIDE SEQUENCE [LARGE SCALE GENOMIC DNA]</scope>
    <source>
        <strain evidence="1 2">K2S05-167</strain>
    </source>
</reference>
<dbReference type="Proteomes" id="UP000286287">
    <property type="component" value="Unassembled WGS sequence"/>
</dbReference>
<evidence type="ECO:0000313" key="1">
    <source>
        <dbReference type="EMBL" id="RJF71695.1"/>
    </source>
</evidence>
<proteinExistence type="predicted"/>
<comment type="caution">
    <text evidence="1">The sequence shown here is derived from an EMBL/GenBank/DDBJ whole genome shotgun (WGS) entry which is preliminary data.</text>
</comment>
<dbReference type="EMBL" id="QYUJ01000014">
    <property type="protein sequence ID" value="RJF71695.1"/>
    <property type="molecule type" value="Genomic_DNA"/>
</dbReference>
<dbReference type="PANTHER" id="PTHR31299">
    <property type="entry name" value="ESTERASE, PUTATIVE (AFU_ORTHOLOGUE AFUA_1G05850)-RELATED"/>
    <property type="match status" value="1"/>
</dbReference>
<dbReference type="PIRSF" id="PIRSF036794">
    <property type="entry name" value="UCP_erythr_ester"/>
    <property type="match status" value="1"/>
</dbReference>
<organism evidence="1 2">
    <name type="scientific">Deinococcus cavernae</name>
    <dbReference type="NCBI Taxonomy" id="2320857"/>
    <lineage>
        <taxon>Bacteria</taxon>
        <taxon>Thermotogati</taxon>
        <taxon>Deinococcota</taxon>
        <taxon>Deinococci</taxon>
        <taxon>Deinococcales</taxon>
        <taxon>Deinococcaceae</taxon>
        <taxon>Deinococcus</taxon>
    </lineage>
</organism>
<dbReference type="CDD" id="cd14728">
    <property type="entry name" value="Ere-like"/>
    <property type="match status" value="1"/>
</dbReference>
<keyword evidence="2" id="KW-1185">Reference proteome</keyword>
<dbReference type="InterPro" id="IPR052036">
    <property type="entry name" value="Hydrolase/PRTase-associated"/>
</dbReference>
<gene>
    <name evidence="1" type="ORF">D3875_09050</name>
</gene>
<dbReference type="InterPro" id="IPR014622">
    <property type="entry name" value="UCP036794_erythomycin"/>
</dbReference>
<dbReference type="InterPro" id="IPR007815">
    <property type="entry name" value="Emycin_Estase"/>
</dbReference>
<accession>A0A418V6N7</accession>
<dbReference type="AlphaFoldDB" id="A0A418V6N7"/>
<dbReference type="GO" id="GO:0046677">
    <property type="term" value="P:response to antibiotic"/>
    <property type="evidence" value="ECO:0007669"/>
    <property type="project" value="InterPro"/>
</dbReference>
<dbReference type="Gene3D" id="3.30.1870.10">
    <property type="entry name" value="EreA-like, domain 2"/>
    <property type="match status" value="1"/>
</dbReference>